<dbReference type="SUPFAM" id="SSF47095">
    <property type="entry name" value="HMG-box"/>
    <property type="match status" value="1"/>
</dbReference>
<dbReference type="STRING" id="1328760.A0A165IAT1"/>
<dbReference type="PANTHER" id="PTHR46040:SF3">
    <property type="entry name" value="HIGH MOBILITY GROUP PROTEIN 2"/>
    <property type="match status" value="1"/>
</dbReference>
<dbReference type="GO" id="GO:0010468">
    <property type="term" value="P:regulation of gene expression"/>
    <property type="evidence" value="ECO:0007669"/>
    <property type="project" value="TreeGrafter"/>
</dbReference>
<feature type="domain" description="HMG box" evidence="5">
    <location>
        <begin position="72"/>
        <end position="138"/>
    </location>
</feature>
<sequence>MQKLQRAIADARGHSPDRSLASPSRTPYFDESRSNEPEEKPASIAKPGGRGELGPSGKRKYRRHPKPDENAPARPPSAYVIFSNKIRDDLKDHELSFTEIAKLVGEKWQELSAKEKEPYERQANAAKEQHLAEMAEYKKTQGYQDYLQYLAEFKAKYGGQQGGKRVHMSLLFLVFPSPPPTQTCASMASGPLCSFCMCNGWS</sequence>
<dbReference type="InterPro" id="IPR036910">
    <property type="entry name" value="HMG_box_dom_sf"/>
</dbReference>
<keyword evidence="1 3" id="KW-0238">DNA-binding</keyword>
<gene>
    <name evidence="6" type="ORF">L228DRAFT_209568</name>
</gene>
<dbReference type="PANTHER" id="PTHR46040">
    <property type="entry name" value="HIGH MOBILITY GROUP PROTEIN 2"/>
    <property type="match status" value="1"/>
</dbReference>
<dbReference type="InParanoid" id="A0A165IAT1"/>
<dbReference type="Gene3D" id="1.10.30.10">
    <property type="entry name" value="High mobility group box domain"/>
    <property type="match status" value="1"/>
</dbReference>
<feature type="compositionally biased region" description="Basic and acidic residues" evidence="4">
    <location>
        <begin position="28"/>
        <end position="41"/>
    </location>
</feature>
<name>A0A165IAT1_XYLHT</name>
<dbReference type="InterPro" id="IPR051965">
    <property type="entry name" value="ChromReg_NeuronalGeneExpr"/>
</dbReference>
<evidence type="ECO:0000256" key="2">
    <source>
        <dbReference type="ARBA" id="ARBA00023242"/>
    </source>
</evidence>
<keyword evidence="2 3" id="KW-0539">Nucleus</keyword>
<dbReference type="AlphaFoldDB" id="A0A165IAT1"/>
<evidence type="ECO:0000256" key="4">
    <source>
        <dbReference type="SAM" id="MobiDB-lite"/>
    </source>
</evidence>
<dbReference type="Proteomes" id="UP000076632">
    <property type="component" value="Unassembled WGS sequence"/>
</dbReference>
<evidence type="ECO:0000313" key="6">
    <source>
        <dbReference type="EMBL" id="KZF24639.1"/>
    </source>
</evidence>
<dbReference type="PROSITE" id="PS50118">
    <property type="entry name" value="HMG_BOX_2"/>
    <property type="match status" value="1"/>
</dbReference>
<proteinExistence type="predicted"/>
<keyword evidence="7" id="KW-1185">Reference proteome</keyword>
<feature type="region of interest" description="Disordered" evidence="4">
    <location>
        <begin position="1"/>
        <end position="76"/>
    </location>
</feature>
<dbReference type="OrthoDB" id="1919336at2759"/>
<dbReference type="EMBL" id="KV407456">
    <property type="protein sequence ID" value="KZF24639.1"/>
    <property type="molecule type" value="Genomic_DNA"/>
</dbReference>
<evidence type="ECO:0000313" key="7">
    <source>
        <dbReference type="Proteomes" id="UP000076632"/>
    </source>
</evidence>
<dbReference type="Pfam" id="PF00505">
    <property type="entry name" value="HMG_box"/>
    <property type="match status" value="1"/>
</dbReference>
<organism evidence="6 7">
    <name type="scientific">Xylona heveae (strain CBS 132557 / TC161)</name>
    <dbReference type="NCBI Taxonomy" id="1328760"/>
    <lineage>
        <taxon>Eukaryota</taxon>
        <taxon>Fungi</taxon>
        <taxon>Dikarya</taxon>
        <taxon>Ascomycota</taxon>
        <taxon>Pezizomycotina</taxon>
        <taxon>Xylonomycetes</taxon>
        <taxon>Xylonales</taxon>
        <taxon>Xylonaceae</taxon>
        <taxon>Xylona</taxon>
    </lineage>
</organism>
<reference evidence="6 7" key="1">
    <citation type="journal article" date="2016" name="Fungal Biol.">
        <title>The genome of Xylona heveae provides a window into fungal endophytism.</title>
        <authorList>
            <person name="Gazis R."/>
            <person name="Kuo A."/>
            <person name="Riley R."/>
            <person name="LaButti K."/>
            <person name="Lipzen A."/>
            <person name="Lin J."/>
            <person name="Amirebrahimi M."/>
            <person name="Hesse C.N."/>
            <person name="Spatafora J.W."/>
            <person name="Henrissat B."/>
            <person name="Hainaut M."/>
            <person name="Grigoriev I.V."/>
            <person name="Hibbett D.S."/>
        </authorList>
    </citation>
    <scope>NUCLEOTIDE SEQUENCE [LARGE SCALE GENOMIC DNA]</scope>
    <source>
        <strain evidence="6 7">TC161</strain>
    </source>
</reference>
<dbReference type="GO" id="GO:0005634">
    <property type="term" value="C:nucleus"/>
    <property type="evidence" value="ECO:0007669"/>
    <property type="project" value="UniProtKB-UniRule"/>
</dbReference>
<accession>A0A165IAT1</accession>
<feature type="DNA-binding region" description="HMG box" evidence="3">
    <location>
        <begin position="72"/>
        <end position="138"/>
    </location>
</feature>
<evidence type="ECO:0000256" key="3">
    <source>
        <dbReference type="PROSITE-ProRule" id="PRU00267"/>
    </source>
</evidence>
<protein>
    <submittedName>
        <fullName evidence="6">HMG-box</fullName>
    </submittedName>
</protein>
<evidence type="ECO:0000256" key="1">
    <source>
        <dbReference type="ARBA" id="ARBA00023125"/>
    </source>
</evidence>
<dbReference type="RefSeq" id="XP_018190194.1">
    <property type="nucleotide sequence ID" value="XM_018329818.1"/>
</dbReference>
<dbReference type="InterPro" id="IPR009071">
    <property type="entry name" value="HMG_box_dom"/>
</dbReference>
<dbReference type="GeneID" id="28894955"/>
<dbReference type="SMART" id="SM00398">
    <property type="entry name" value="HMG"/>
    <property type="match status" value="1"/>
</dbReference>
<evidence type="ECO:0000259" key="5">
    <source>
        <dbReference type="PROSITE" id="PS50118"/>
    </source>
</evidence>
<dbReference type="GO" id="GO:0003677">
    <property type="term" value="F:DNA binding"/>
    <property type="evidence" value="ECO:0007669"/>
    <property type="project" value="UniProtKB-UniRule"/>
</dbReference>